<reference evidence="11 12" key="1">
    <citation type="submission" date="2021-03" db="EMBL/GenBank/DDBJ databases">
        <title>Genomic Encyclopedia of Type Strains, Phase IV (KMG-IV): sequencing the most valuable type-strain genomes for metagenomic binning, comparative biology and taxonomic classification.</title>
        <authorList>
            <person name="Goeker M."/>
        </authorList>
    </citation>
    <scope>NUCLEOTIDE SEQUENCE [LARGE SCALE GENOMIC DNA]</scope>
    <source>
        <strain evidence="11 12">DSM 26427</strain>
    </source>
</reference>
<evidence type="ECO:0000256" key="7">
    <source>
        <dbReference type="ARBA" id="ARBA00022842"/>
    </source>
</evidence>
<evidence type="ECO:0000256" key="3">
    <source>
        <dbReference type="ARBA" id="ARBA00012461"/>
    </source>
</evidence>
<gene>
    <name evidence="11" type="ORF">J2Z75_005821</name>
</gene>
<dbReference type="NCBIfam" id="TIGR01207">
    <property type="entry name" value="rmlA"/>
    <property type="match status" value="1"/>
</dbReference>
<dbReference type="Gene3D" id="3.90.550.10">
    <property type="entry name" value="Spore Coat Polysaccharide Biosynthesis Protein SpsA, Chain A"/>
    <property type="match status" value="1"/>
</dbReference>
<comment type="similarity">
    <text evidence="2 9">Belongs to the glucose-1-phosphate thymidylyltransferase family.</text>
</comment>
<comment type="caution">
    <text evidence="11">The sequence shown here is derived from an EMBL/GenBank/DDBJ whole genome shotgun (WGS) entry which is preliminary data.</text>
</comment>
<dbReference type="Proteomes" id="UP000823786">
    <property type="component" value="Unassembled WGS sequence"/>
</dbReference>
<keyword evidence="7 9" id="KW-0460">Magnesium</keyword>
<evidence type="ECO:0000256" key="9">
    <source>
        <dbReference type="RuleBase" id="RU003706"/>
    </source>
</evidence>
<dbReference type="InterPro" id="IPR029044">
    <property type="entry name" value="Nucleotide-diphossugar_trans"/>
</dbReference>
<evidence type="ECO:0000313" key="12">
    <source>
        <dbReference type="Proteomes" id="UP000823786"/>
    </source>
</evidence>
<dbReference type="EMBL" id="JAGGJV010000016">
    <property type="protein sequence ID" value="MBP1862290.1"/>
    <property type="molecule type" value="Genomic_DNA"/>
</dbReference>
<evidence type="ECO:0000259" key="10">
    <source>
        <dbReference type="Pfam" id="PF00483"/>
    </source>
</evidence>
<dbReference type="EC" id="2.7.7.24" evidence="3 9"/>
<evidence type="ECO:0000256" key="8">
    <source>
        <dbReference type="ARBA" id="ARBA00049336"/>
    </source>
</evidence>
<evidence type="ECO:0000256" key="1">
    <source>
        <dbReference type="ARBA" id="ARBA00001946"/>
    </source>
</evidence>
<feature type="domain" description="Nucleotidyl transferase" evidence="10">
    <location>
        <begin position="2"/>
        <end position="239"/>
    </location>
</feature>
<evidence type="ECO:0000256" key="5">
    <source>
        <dbReference type="ARBA" id="ARBA00022695"/>
    </source>
</evidence>
<dbReference type="PANTHER" id="PTHR43532">
    <property type="entry name" value="GLUCOSE-1-PHOSPHATE THYMIDYLYLTRANSFERASE"/>
    <property type="match status" value="1"/>
</dbReference>
<sequence>MKGIILAGGSGTRLYPLTIAVSKQMLPIYDKPMIYYPLSVLMLAGIREILIISTPRDLPCFRELFGDGSDFGLSLSYAEQPHPNGLAEAFIIGRDFIGKDNVAMILGDNIFFGHGLPNICRQATARQKGASVFAYHVEDPERYGVVSFDKATGKAMTIEEKPIVPKSNWAVTGLYFYDNDVVDIASSIKPSERGELEITTVNNIYLERGDLHVCQLGRGYAWLDTGTYESLQDASSFVRTVERRQGIQIACPEEIALEMGWLRPQDVLRRACLLGKTAYAAYLRRRVEEYAA</sequence>
<dbReference type="SUPFAM" id="SSF53448">
    <property type="entry name" value="Nucleotide-diphospho-sugar transferases"/>
    <property type="match status" value="1"/>
</dbReference>
<dbReference type="InterPro" id="IPR005835">
    <property type="entry name" value="NTP_transferase_dom"/>
</dbReference>
<comment type="catalytic activity">
    <reaction evidence="8 9">
        <text>dTTP + alpha-D-glucose 1-phosphate + H(+) = dTDP-alpha-D-glucose + diphosphate</text>
        <dbReference type="Rhea" id="RHEA:15225"/>
        <dbReference type="ChEBI" id="CHEBI:15378"/>
        <dbReference type="ChEBI" id="CHEBI:33019"/>
        <dbReference type="ChEBI" id="CHEBI:37568"/>
        <dbReference type="ChEBI" id="CHEBI:57477"/>
        <dbReference type="ChEBI" id="CHEBI:58601"/>
        <dbReference type="EC" id="2.7.7.24"/>
    </reaction>
</comment>
<proteinExistence type="inferred from homology"/>
<keyword evidence="12" id="KW-1185">Reference proteome</keyword>
<keyword evidence="4 9" id="KW-0808">Transferase</keyword>
<name>A0ABS4EWE7_9HYPH</name>
<protein>
    <recommendedName>
        <fullName evidence="3 9">Glucose-1-phosphate thymidylyltransferase</fullName>
        <ecNumber evidence="3 9">2.7.7.24</ecNumber>
    </recommendedName>
</protein>
<comment type="cofactor">
    <cofactor evidence="1">
        <name>Mg(2+)</name>
        <dbReference type="ChEBI" id="CHEBI:18420"/>
    </cofactor>
</comment>
<evidence type="ECO:0000256" key="6">
    <source>
        <dbReference type="ARBA" id="ARBA00022723"/>
    </source>
</evidence>
<dbReference type="PANTHER" id="PTHR43532:SF1">
    <property type="entry name" value="GLUCOSE-1-PHOSPHATE THYMIDYLYLTRANSFERASE 1"/>
    <property type="match status" value="1"/>
</dbReference>
<accession>A0ABS4EWE7</accession>
<evidence type="ECO:0000256" key="2">
    <source>
        <dbReference type="ARBA" id="ARBA00010480"/>
    </source>
</evidence>
<evidence type="ECO:0000313" key="11">
    <source>
        <dbReference type="EMBL" id="MBP1862290.1"/>
    </source>
</evidence>
<dbReference type="RefSeq" id="WP_209857338.1">
    <property type="nucleotide sequence ID" value="NZ_JAGGJV010000016.1"/>
</dbReference>
<dbReference type="Pfam" id="PF00483">
    <property type="entry name" value="NTP_transferase"/>
    <property type="match status" value="1"/>
</dbReference>
<dbReference type="InterPro" id="IPR005907">
    <property type="entry name" value="G1P_thy_trans_s"/>
</dbReference>
<evidence type="ECO:0000256" key="4">
    <source>
        <dbReference type="ARBA" id="ARBA00022679"/>
    </source>
</evidence>
<keyword evidence="6 9" id="KW-0479">Metal-binding</keyword>
<keyword evidence="5 9" id="KW-0548">Nucleotidyltransferase</keyword>
<comment type="function">
    <text evidence="9">Catalyzes the formation of dTDP-glucose, from dTTP and glucose 1-phosphate, as well as its pyrophosphorolysis.</text>
</comment>
<dbReference type="CDD" id="cd02538">
    <property type="entry name" value="G1P_TT_short"/>
    <property type="match status" value="1"/>
</dbReference>
<organism evidence="11 12">
    <name type="scientific">Rhizobium herbae</name>
    <dbReference type="NCBI Taxonomy" id="508661"/>
    <lineage>
        <taxon>Bacteria</taxon>
        <taxon>Pseudomonadati</taxon>
        <taxon>Pseudomonadota</taxon>
        <taxon>Alphaproteobacteria</taxon>
        <taxon>Hyphomicrobiales</taxon>
        <taxon>Rhizobiaceae</taxon>
        <taxon>Rhizobium/Agrobacterium group</taxon>
        <taxon>Rhizobium</taxon>
    </lineage>
</organism>
<dbReference type="GO" id="GO:0008879">
    <property type="term" value="F:glucose-1-phosphate thymidylyltransferase activity"/>
    <property type="evidence" value="ECO:0007669"/>
    <property type="project" value="UniProtKB-EC"/>
</dbReference>